<dbReference type="NCBIfam" id="TIGR00254">
    <property type="entry name" value="GGDEF"/>
    <property type="match status" value="1"/>
</dbReference>
<dbReference type="SMART" id="SM00086">
    <property type="entry name" value="PAC"/>
    <property type="match status" value="1"/>
</dbReference>
<dbReference type="SUPFAM" id="SSF53850">
    <property type="entry name" value="Periplasmic binding protein-like II"/>
    <property type="match status" value="1"/>
</dbReference>
<dbReference type="InterPro" id="IPR052155">
    <property type="entry name" value="Biofilm_reg_signaling"/>
</dbReference>
<dbReference type="NCBIfam" id="TIGR00229">
    <property type="entry name" value="sensory_box"/>
    <property type="match status" value="1"/>
</dbReference>
<name>A0A6F8PKJ7_9GAMM</name>
<evidence type="ECO:0008006" key="8">
    <source>
        <dbReference type="Google" id="ProtNLM"/>
    </source>
</evidence>
<dbReference type="InterPro" id="IPR000700">
    <property type="entry name" value="PAS-assoc_C"/>
</dbReference>
<feature type="domain" description="PAS" evidence="2">
    <location>
        <begin position="389"/>
        <end position="435"/>
    </location>
</feature>
<evidence type="ECO:0000256" key="1">
    <source>
        <dbReference type="SAM" id="Phobius"/>
    </source>
</evidence>
<dbReference type="Pfam" id="PF12974">
    <property type="entry name" value="Phosphonate-bd"/>
    <property type="match status" value="1"/>
</dbReference>
<dbReference type="RefSeq" id="WP_173290163.1">
    <property type="nucleotide sequence ID" value="NZ_AP021888.1"/>
</dbReference>
<dbReference type="InterPro" id="IPR029787">
    <property type="entry name" value="Nucleotide_cyclase"/>
</dbReference>
<organism evidence="6 7">
    <name type="scientific">Thiosulfativibrio zosterae</name>
    <dbReference type="NCBI Taxonomy" id="2675053"/>
    <lineage>
        <taxon>Bacteria</taxon>
        <taxon>Pseudomonadati</taxon>
        <taxon>Pseudomonadota</taxon>
        <taxon>Gammaproteobacteria</taxon>
        <taxon>Thiotrichales</taxon>
        <taxon>Piscirickettsiaceae</taxon>
        <taxon>Thiosulfativibrio</taxon>
    </lineage>
</organism>
<keyword evidence="1" id="KW-0472">Membrane</keyword>
<accession>A0A6F8PKJ7</accession>
<dbReference type="PANTHER" id="PTHR44757">
    <property type="entry name" value="DIGUANYLATE CYCLASE DGCP"/>
    <property type="match status" value="1"/>
</dbReference>
<protein>
    <recommendedName>
        <fullName evidence="8">Bifunctional diguanylate cyclase/phosphodiesterase</fullName>
    </recommendedName>
</protein>
<reference evidence="7" key="1">
    <citation type="submission" date="2019-11" db="EMBL/GenBank/DDBJ databases">
        <title>Isolation and characterization of two novel species in the genus Thiomicrorhabdus.</title>
        <authorList>
            <person name="Mochizuki J."/>
            <person name="Kojima H."/>
            <person name="Fukui M."/>
        </authorList>
    </citation>
    <scope>NUCLEOTIDE SEQUENCE [LARGE SCALE GENOMIC DNA]</scope>
    <source>
        <strain evidence="7">AkT22</strain>
    </source>
</reference>
<keyword evidence="7" id="KW-1185">Reference proteome</keyword>
<dbReference type="Pfam" id="PF00990">
    <property type="entry name" value="GGDEF"/>
    <property type="match status" value="1"/>
</dbReference>
<keyword evidence="1" id="KW-1133">Transmembrane helix</keyword>
<dbReference type="InterPro" id="IPR000014">
    <property type="entry name" value="PAS"/>
</dbReference>
<dbReference type="AlphaFoldDB" id="A0A6F8PKJ7"/>
<dbReference type="InterPro" id="IPR001633">
    <property type="entry name" value="EAL_dom"/>
</dbReference>
<dbReference type="CDD" id="cd01949">
    <property type="entry name" value="GGDEF"/>
    <property type="match status" value="1"/>
</dbReference>
<sequence>MGLLTCFKTPAQGFAKSLNNQRSYPLLGLIALVFSLLSSPQGFANAPLQSSENVSNAKAALTYRLAVLAYRDKPSTHKRWQPLVDYLNQKFYPVSFQLEVLHLAELETAVQQHQVDFVLTQPAHYVLLTYQSGLTSPLASLINLEGDFATDRFGGVIFTRHDRDDLVTLEDIKGQRIAAAATSSLGAYEMQAYELLKHGVRLPGQATLIETGQPQSLALEAVLSGQADVGFVRTGVLEGLVKKGKLDMGQLKLINAQRLPDFPFVTSTALYPEWPFAAMPHVDKEVARQVAAALLSIPSMGDLARSMNIAGFNIAGDYRTIDALMRELRLAPFDKETFTLRDFVDMWFTELLIGLGVFVFWVMATLFFMVQRQRLLSQERNRLEVALNQVRLLNQAVDQSPEAIVITDSEGHINYMNPMFLDMTGYSETEMLGKNPRVLQSGLTPVEQYEAMWAILKEGKVWRGELSNRRKDGSVYPAQAIISPVKNAMGKVTHYLGIQRDLTERKRREKRIEELLYQDEVTQVANRNKLIETLDKCLQANNTYPVKGCLVLINITRFKFINQLHGMEVGDGVLCAVAQRLSIVYGSRGLVARLAADHFAIFCENRVEKSKVDEWIEQMGQLAATALEPRLEVGRKRFMLEACFGVGAFRQAEGQLPIDAINQVFNQAGMALRAARQPNAIRLQIYNAQMMAEQLEKHHLQSELAHAIKDQQLRLFVQPQVSQGQELVGLECLVRWQHPEKGLLPPGHFITLAEESDLIVSLGEWVMEQACAILAQVQKIQPNIRVAVNISPKHFRQAYFNAQCLGYLAAAGANPKGLMIEITESLFVDDLDEVIAKMTELKKHGIRFSIDDFGTGYSSLSYLQHLPVDELKIDRAFILGMERYGLEGSLVSSIYAMAQQMQLEVVAEGIENTTQWQRLARFDQLQLQGFLFAKPQFYPDWLKTWQSTINV</sequence>
<dbReference type="InterPro" id="IPR001610">
    <property type="entry name" value="PAC"/>
</dbReference>
<dbReference type="SMART" id="SM00052">
    <property type="entry name" value="EAL"/>
    <property type="match status" value="1"/>
</dbReference>
<dbReference type="SMART" id="SM00267">
    <property type="entry name" value="GGDEF"/>
    <property type="match status" value="1"/>
</dbReference>
<feature type="domain" description="PAC" evidence="3">
    <location>
        <begin position="462"/>
        <end position="514"/>
    </location>
</feature>
<feature type="domain" description="GGDEF" evidence="5">
    <location>
        <begin position="546"/>
        <end position="688"/>
    </location>
</feature>
<evidence type="ECO:0000259" key="4">
    <source>
        <dbReference type="PROSITE" id="PS50883"/>
    </source>
</evidence>
<dbReference type="PROSITE" id="PS50112">
    <property type="entry name" value="PAS"/>
    <property type="match status" value="1"/>
</dbReference>
<feature type="transmembrane region" description="Helical" evidence="1">
    <location>
        <begin position="346"/>
        <end position="370"/>
    </location>
</feature>
<feature type="domain" description="EAL" evidence="4">
    <location>
        <begin position="697"/>
        <end position="949"/>
    </location>
</feature>
<dbReference type="Pfam" id="PF13426">
    <property type="entry name" value="PAS_9"/>
    <property type="match status" value="1"/>
</dbReference>
<dbReference type="Pfam" id="PF00563">
    <property type="entry name" value="EAL"/>
    <property type="match status" value="1"/>
</dbReference>
<dbReference type="InterPro" id="IPR035965">
    <property type="entry name" value="PAS-like_dom_sf"/>
</dbReference>
<dbReference type="CDD" id="cd01948">
    <property type="entry name" value="EAL"/>
    <property type="match status" value="1"/>
</dbReference>
<dbReference type="InterPro" id="IPR035919">
    <property type="entry name" value="EAL_sf"/>
</dbReference>
<dbReference type="Gene3D" id="3.30.70.270">
    <property type="match status" value="1"/>
</dbReference>
<evidence type="ECO:0000259" key="2">
    <source>
        <dbReference type="PROSITE" id="PS50112"/>
    </source>
</evidence>
<dbReference type="SUPFAM" id="SSF55785">
    <property type="entry name" value="PYP-like sensor domain (PAS domain)"/>
    <property type="match status" value="1"/>
</dbReference>
<dbReference type="PROSITE" id="PS50113">
    <property type="entry name" value="PAC"/>
    <property type="match status" value="1"/>
</dbReference>
<dbReference type="CDD" id="cd00130">
    <property type="entry name" value="PAS"/>
    <property type="match status" value="1"/>
</dbReference>
<dbReference type="PANTHER" id="PTHR44757:SF2">
    <property type="entry name" value="BIOFILM ARCHITECTURE MAINTENANCE PROTEIN MBAA"/>
    <property type="match status" value="1"/>
</dbReference>
<dbReference type="InterPro" id="IPR000160">
    <property type="entry name" value="GGDEF_dom"/>
</dbReference>
<dbReference type="Gene3D" id="3.30.450.20">
    <property type="entry name" value="PAS domain"/>
    <property type="match status" value="1"/>
</dbReference>
<dbReference type="PROSITE" id="PS50883">
    <property type="entry name" value="EAL"/>
    <property type="match status" value="1"/>
</dbReference>
<evidence type="ECO:0000259" key="5">
    <source>
        <dbReference type="PROSITE" id="PS50887"/>
    </source>
</evidence>
<proteinExistence type="predicted"/>
<gene>
    <name evidence="6" type="ORF">THMIRHAT_03440</name>
</gene>
<dbReference type="EMBL" id="AP021888">
    <property type="protein sequence ID" value="BBP42598.1"/>
    <property type="molecule type" value="Genomic_DNA"/>
</dbReference>
<dbReference type="Gene3D" id="3.20.20.450">
    <property type="entry name" value="EAL domain"/>
    <property type="match status" value="1"/>
</dbReference>
<dbReference type="SMART" id="SM00091">
    <property type="entry name" value="PAS"/>
    <property type="match status" value="1"/>
</dbReference>
<evidence type="ECO:0000313" key="6">
    <source>
        <dbReference type="EMBL" id="BBP42598.1"/>
    </source>
</evidence>
<keyword evidence="1" id="KW-0812">Transmembrane</keyword>
<dbReference type="SUPFAM" id="SSF141868">
    <property type="entry name" value="EAL domain-like"/>
    <property type="match status" value="1"/>
</dbReference>
<evidence type="ECO:0000313" key="7">
    <source>
        <dbReference type="Proteomes" id="UP000501466"/>
    </source>
</evidence>
<dbReference type="Proteomes" id="UP000501466">
    <property type="component" value="Chromosome"/>
</dbReference>
<dbReference type="InterPro" id="IPR043128">
    <property type="entry name" value="Rev_trsase/Diguanyl_cyclase"/>
</dbReference>
<dbReference type="KEGG" id="tzo:THMIRHAT_03440"/>
<dbReference type="PROSITE" id="PS50887">
    <property type="entry name" value="GGDEF"/>
    <property type="match status" value="1"/>
</dbReference>
<evidence type="ECO:0000259" key="3">
    <source>
        <dbReference type="PROSITE" id="PS50113"/>
    </source>
</evidence>
<dbReference type="Gene3D" id="3.40.190.10">
    <property type="entry name" value="Periplasmic binding protein-like II"/>
    <property type="match status" value="2"/>
</dbReference>
<dbReference type="SUPFAM" id="SSF55073">
    <property type="entry name" value="Nucleotide cyclase"/>
    <property type="match status" value="1"/>
</dbReference>